<dbReference type="GO" id="GO:0006556">
    <property type="term" value="P:S-adenosylmethionine biosynthetic process"/>
    <property type="evidence" value="ECO:0007669"/>
    <property type="project" value="UniProtKB-UniRule"/>
</dbReference>
<keyword evidence="6 10" id="KW-0547">Nucleotide-binding</keyword>
<keyword evidence="17" id="KW-1185">Reference proteome</keyword>
<comment type="catalytic activity">
    <reaction evidence="10">
        <text>L-methionine + ATP + H2O = S-adenosyl-L-methionine + phosphate + diphosphate</text>
        <dbReference type="Rhea" id="RHEA:21080"/>
        <dbReference type="ChEBI" id="CHEBI:15377"/>
        <dbReference type="ChEBI" id="CHEBI:30616"/>
        <dbReference type="ChEBI" id="CHEBI:33019"/>
        <dbReference type="ChEBI" id="CHEBI:43474"/>
        <dbReference type="ChEBI" id="CHEBI:57844"/>
        <dbReference type="ChEBI" id="CHEBI:59789"/>
        <dbReference type="EC" id="2.5.1.6"/>
    </reaction>
</comment>
<dbReference type="InterPro" id="IPR022629">
    <property type="entry name" value="S-AdoMet_synt_central"/>
</dbReference>
<feature type="binding site" evidence="10">
    <location>
        <position position="281"/>
    </location>
    <ligand>
        <name>ATP</name>
        <dbReference type="ChEBI" id="CHEBI:30616"/>
        <note>ligand shared between two neighboring subunits</note>
    </ligand>
</feature>
<gene>
    <name evidence="10" type="primary">metK</name>
    <name evidence="16" type="ORF">SAMN04487969_13223</name>
</gene>
<dbReference type="AlphaFoldDB" id="A0A1I2I933"/>
<feature type="binding site" description="in other chain" evidence="10">
    <location>
        <position position="18"/>
    </location>
    <ligand>
        <name>ATP</name>
        <dbReference type="ChEBI" id="CHEBI:30616"/>
        <note>ligand shared between two neighboring subunits</note>
    </ligand>
</feature>
<evidence type="ECO:0000256" key="3">
    <source>
        <dbReference type="ARBA" id="ARBA00022563"/>
    </source>
</evidence>
<dbReference type="Pfam" id="PF00438">
    <property type="entry name" value="S-AdoMet_synt_N"/>
    <property type="match status" value="1"/>
</dbReference>
<feature type="binding site" description="in other chain" evidence="10">
    <location>
        <begin position="260"/>
        <end position="261"/>
    </location>
    <ligand>
        <name>ATP</name>
        <dbReference type="ChEBI" id="CHEBI:30616"/>
        <note>ligand shared between two neighboring subunits</note>
    </ligand>
</feature>
<evidence type="ECO:0000256" key="8">
    <source>
        <dbReference type="ARBA" id="ARBA00022842"/>
    </source>
</evidence>
<evidence type="ECO:0000259" key="13">
    <source>
        <dbReference type="Pfam" id="PF00438"/>
    </source>
</evidence>
<evidence type="ECO:0000256" key="9">
    <source>
        <dbReference type="ARBA" id="ARBA00022958"/>
    </source>
</evidence>
<dbReference type="PROSITE" id="PS00376">
    <property type="entry name" value="ADOMET_SYNTHASE_1"/>
    <property type="match status" value="1"/>
</dbReference>
<dbReference type="InterPro" id="IPR002133">
    <property type="entry name" value="S-AdoMet_synthetase"/>
</dbReference>
<dbReference type="GO" id="GO:0005524">
    <property type="term" value="F:ATP binding"/>
    <property type="evidence" value="ECO:0007669"/>
    <property type="project" value="UniProtKB-UniRule"/>
</dbReference>
<comment type="similarity">
    <text evidence="2 10 12">Belongs to the AdoMet synthase family.</text>
</comment>
<evidence type="ECO:0000256" key="4">
    <source>
        <dbReference type="ARBA" id="ARBA00022679"/>
    </source>
</evidence>
<name>A0A1I2I933_9BACL</name>
<feature type="binding site" description="in other chain" evidence="10">
    <location>
        <position position="285"/>
    </location>
    <ligand>
        <name>L-methionine</name>
        <dbReference type="ChEBI" id="CHEBI:57844"/>
        <note>ligand shared between two neighboring subunits</note>
    </ligand>
</feature>
<dbReference type="GO" id="GO:0004478">
    <property type="term" value="F:methionine adenosyltransferase activity"/>
    <property type="evidence" value="ECO:0007669"/>
    <property type="project" value="UniProtKB-UniRule"/>
</dbReference>
<feature type="binding site" evidence="10">
    <location>
        <position position="254"/>
    </location>
    <ligand>
        <name>ATP</name>
        <dbReference type="ChEBI" id="CHEBI:30616"/>
        <note>ligand shared between two neighboring subunits</note>
    </ligand>
</feature>
<reference evidence="17" key="1">
    <citation type="submission" date="2016-10" db="EMBL/GenBank/DDBJ databases">
        <authorList>
            <person name="Varghese N."/>
            <person name="Submissions S."/>
        </authorList>
    </citation>
    <scope>NUCLEOTIDE SEQUENCE [LARGE SCALE GENOMIC DNA]</scope>
    <source>
        <strain evidence="17">CGMCC 1.10223</strain>
    </source>
</reference>
<dbReference type="PIRSF" id="PIRSF000497">
    <property type="entry name" value="MAT"/>
    <property type="match status" value="1"/>
</dbReference>
<evidence type="ECO:0000256" key="10">
    <source>
        <dbReference type="HAMAP-Rule" id="MF_00086"/>
    </source>
</evidence>
<feature type="binding site" evidence="10">
    <location>
        <position position="277"/>
    </location>
    <ligand>
        <name>ATP</name>
        <dbReference type="ChEBI" id="CHEBI:30616"/>
        <note>ligand shared between two neighboring subunits</note>
    </ligand>
</feature>
<evidence type="ECO:0000256" key="7">
    <source>
        <dbReference type="ARBA" id="ARBA00022840"/>
    </source>
</evidence>
<feature type="domain" description="S-adenosylmethionine synthetase N-terminal" evidence="13">
    <location>
        <begin position="7"/>
        <end position="105"/>
    </location>
</feature>
<comment type="cofactor">
    <cofactor evidence="10">
        <name>K(+)</name>
        <dbReference type="ChEBI" id="CHEBI:29103"/>
    </cofactor>
    <text evidence="10">Binds 1 potassium ion per subunit.</text>
</comment>
<dbReference type="InterPro" id="IPR022636">
    <property type="entry name" value="S-AdoMet_synthetase_sfam"/>
</dbReference>
<feature type="binding site" description="in other chain" evidence="10">
    <location>
        <begin position="179"/>
        <end position="181"/>
    </location>
    <ligand>
        <name>ATP</name>
        <dbReference type="ChEBI" id="CHEBI:30616"/>
        <note>ligand shared between two neighboring subunits</note>
    </ligand>
</feature>
<feature type="binding site" evidence="10">
    <location>
        <position position="46"/>
    </location>
    <ligand>
        <name>K(+)</name>
        <dbReference type="ChEBI" id="CHEBI:29103"/>
    </ligand>
</feature>
<dbReference type="FunFam" id="3.30.300.10:FF:000003">
    <property type="entry name" value="S-adenosylmethionine synthase"/>
    <property type="match status" value="1"/>
</dbReference>
<dbReference type="Pfam" id="PF02772">
    <property type="entry name" value="S-AdoMet_synt_M"/>
    <property type="match status" value="1"/>
</dbReference>
<comment type="cofactor">
    <cofactor evidence="10">
        <name>Mg(2+)</name>
        <dbReference type="ChEBI" id="CHEBI:18420"/>
    </cofactor>
    <text evidence="10">Binds 2 divalent ions per subunit.</text>
</comment>
<dbReference type="PROSITE" id="PS00377">
    <property type="entry name" value="ADOMET_SYNTHASE_2"/>
    <property type="match status" value="1"/>
</dbReference>
<dbReference type="HAMAP" id="MF_00086">
    <property type="entry name" value="S_AdoMet_synth1"/>
    <property type="match status" value="1"/>
</dbReference>
<dbReference type="GO" id="GO:0006730">
    <property type="term" value="P:one-carbon metabolic process"/>
    <property type="evidence" value="ECO:0007669"/>
    <property type="project" value="UniProtKB-KW"/>
</dbReference>
<dbReference type="NCBIfam" id="TIGR01034">
    <property type="entry name" value="metK"/>
    <property type="match status" value="1"/>
</dbReference>
<comment type="function">
    <text evidence="10">Catalyzes the formation of S-adenosylmethionine (AdoMet) from methionine and ATP. The overall synthetic reaction is composed of two sequential steps, AdoMet formation and the subsequent tripolyphosphate hydrolysis which occurs prior to release of AdoMet from the enzyme.</text>
</comment>
<feature type="binding site" evidence="10">
    <location>
        <position position="20"/>
    </location>
    <ligand>
        <name>Mg(2+)</name>
        <dbReference type="ChEBI" id="CHEBI:18420"/>
    </ligand>
</feature>
<evidence type="ECO:0000259" key="14">
    <source>
        <dbReference type="Pfam" id="PF02772"/>
    </source>
</evidence>
<keyword evidence="9 10" id="KW-0630">Potassium</keyword>
<comment type="subunit">
    <text evidence="10">Homotetramer; dimer of dimers.</text>
</comment>
<feature type="domain" description="S-adenosylmethionine synthetase central" evidence="14">
    <location>
        <begin position="129"/>
        <end position="246"/>
    </location>
</feature>
<evidence type="ECO:0000259" key="15">
    <source>
        <dbReference type="Pfam" id="PF02773"/>
    </source>
</evidence>
<feature type="binding site" description="in other chain" evidence="10">
    <location>
        <position position="59"/>
    </location>
    <ligand>
        <name>L-methionine</name>
        <dbReference type="ChEBI" id="CHEBI:57844"/>
        <note>ligand shared between two neighboring subunits</note>
    </ligand>
</feature>
<protein>
    <recommendedName>
        <fullName evidence="10">S-adenosylmethionine synthase</fullName>
        <shortName evidence="10">AdoMet synthase</shortName>
        <ecNumber evidence="10">2.5.1.6</ecNumber>
    </recommendedName>
    <alternativeName>
        <fullName evidence="10">MAT</fullName>
    </alternativeName>
    <alternativeName>
        <fullName evidence="10">Methionine adenosyltransferase</fullName>
    </alternativeName>
</protein>
<evidence type="ECO:0000256" key="5">
    <source>
        <dbReference type="ARBA" id="ARBA00022723"/>
    </source>
</evidence>
<dbReference type="UniPathway" id="UPA00315">
    <property type="reaction ID" value="UER00080"/>
</dbReference>
<keyword evidence="8 10" id="KW-0460">Magnesium</keyword>
<keyword evidence="3 10" id="KW-0554">One-carbon metabolism</keyword>
<evidence type="ECO:0000256" key="1">
    <source>
        <dbReference type="ARBA" id="ARBA00005224"/>
    </source>
</evidence>
<accession>A0A1I2I933</accession>
<feature type="binding site" description="in other chain" evidence="10">
    <location>
        <position position="103"/>
    </location>
    <ligand>
        <name>L-methionine</name>
        <dbReference type="ChEBI" id="CHEBI:57844"/>
        <note>ligand shared between two neighboring subunits</note>
    </ligand>
</feature>
<dbReference type="PANTHER" id="PTHR11964">
    <property type="entry name" value="S-ADENOSYLMETHIONINE SYNTHETASE"/>
    <property type="match status" value="1"/>
</dbReference>
<sequence length="400" mass="43390">MSIKGRHLFTSESVTEGHPDKICDQISDAVLDAFLESDPYARVACEVSVATGLVLVIGEISSRADYVDISAIARRTIKEIGYTRAKFGFDSSTCAVLTSLNEQSADIAQGVNAALETRDGKDIQQENEDIGAGDQGLMFGFATNETPELMPLPIALSHRIARRLSEVRKNGTLDYLRPDGKTQVTIEYVDGKPVRVDAIVVSTQHAEEISLEQIQSDILEHVIKPVVPVEWLDAETKYYINPTGRFVIGGPQGDAGLTGRKIIVDTYGGYARHGGGAFSGKDPTKVDRSAAYAARYVAKNIVAAGLADKCEIQLAYAIGVATPVSISVDTYGTGKVAEEKLVEVISNNFDLRPAGIIKMLDLRRPIYRQTAAYGHFGRTDVDLPWERVDKADKLKADALA</sequence>
<dbReference type="GO" id="GO:0000287">
    <property type="term" value="F:magnesium ion binding"/>
    <property type="evidence" value="ECO:0007669"/>
    <property type="project" value="UniProtKB-UniRule"/>
</dbReference>
<evidence type="ECO:0000256" key="6">
    <source>
        <dbReference type="ARBA" id="ARBA00022741"/>
    </source>
</evidence>
<dbReference type="FunFam" id="3.30.300.10:FF:000004">
    <property type="entry name" value="S-adenosylmethionine synthase"/>
    <property type="match status" value="1"/>
</dbReference>
<feature type="binding site" description="in other chain" evidence="10">
    <location>
        <begin position="245"/>
        <end position="246"/>
    </location>
    <ligand>
        <name>ATP</name>
        <dbReference type="ChEBI" id="CHEBI:30616"/>
        <note>ligand shared between two neighboring subunits</note>
    </ligand>
</feature>
<dbReference type="OrthoDB" id="9801686at2"/>
<feature type="binding site" evidence="10">
    <location>
        <position position="254"/>
    </location>
    <ligand>
        <name>L-methionine</name>
        <dbReference type="ChEBI" id="CHEBI:57844"/>
        <note>ligand shared between two neighboring subunits</note>
    </ligand>
</feature>
<dbReference type="InterPro" id="IPR022628">
    <property type="entry name" value="S-AdoMet_synt_N"/>
</dbReference>
<dbReference type="Pfam" id="PF02773">
    <property type="entry name" value="S-AdoMet_synt_C"/>
    <property type="match status" value="1"/>
</dbReference>
<dbReference type="Gene3D" id="3.30.300.10">
    <property type="match status" value="3"/>
</dbReference>
<evidence type="ECO:0000256" key="2">
    <source>
        <dbReference type="ARBA" id="ARBA00009685"/>
    </source>
</evidence>
<feature type="region of interest" description="Flexible loop" evidence="10">
    <location>
        <begin position="103"/>
        <end position="113"/>
    </location>
</feature>
<evidence type="ECO:0000313" key="17">
    <source>
        <dbReference type="Proteomes" id="UP000183410"/>
    </source>
</evidence>
<evidence type="ECO:0000313" key="16">
    <source>
        <dbReference type="EMBL" id="SFF38744.1"/>
    </source>
</evidence>
<evidence type="ECO:0000256" key="12">
    <source>
        <dbReference type="RuleBase" id="RU004462"/>
    </source>
</evidence>
<dbReference type="SUPFAM" id="SSF55973">
    <property type="entry name" value="S-adenosylmethionine synthetase"/>
    <property type="match status" value="3"/>
</dbReference>
<keyword evidence="7 10" id="KW-0067">ATP-binding</keyword>
<keyword evidence="5 10" id="KW-0479">Metal-binding</keyword>
<dbReference type="EC" id="2.5.1.6" evidence="10"/>
<dbReference type="RefSeq" id="WP_046231361.1">
    <property type="nucleotide sequence ID" value="NZ_FONN01000032.1"/>
</dbReference>
<feature type="domain" description="S-adenosylmethionine synthetase C-terminal" evidence="15">
    <location>
        <begin position="248"/>
        <end position="387"/>
    </location>
</feature>
<comment type="pathway">
    <text evidence="1 10">Amino-acid biosynthesis; S-adenosyl-L-methionine biosynthesis; S-adenosyl-L-methionine from L-methionine: step 1/1.</text>
</comment>
<keyword evidence="4 10" id="KW-0808">Transferase</keyword>
<dbReference type="GO" id="GO:0005737">
    <property type="term" value="C:cytoplasm"/>
    <property type="evidence" value="ECO:0007669"/>
    <property type="project" value="UniProtKB-SubCell"/>
</dbReference>
<organism evidence="16 17">
    <name type="scientific">Paenibacillus algorifonticola</name>
    <dbReference type="NCBI Taxonomy" id="684063"/>
    <lineage>
        <taxon>Bacteria</taxon>
        <taxon>Bacillati</taxon>
        <taxon>Bacillota</taxon>
        <taxon>Bacilli</taxon>
        <taxon>Bacillales</taxon>
        <taxon>Paenibacillaceae</taxon>
        <taxon>Paenibacillus</taxon>
    </lineage>
</organism>
<dbReference type="InterPro" id="IPR022630">
    <property type="entry name" value="S-AdoMet_synt_C"/>
</dbReference>
<proteinExistence type="inferred from homology"/>
<dbReference type="InterPro" id="IPR022631">
    <property type="entry name" value="ADOMET_SYNTHASE_CS"/>
</dbReference>
<dbReference type="EMBL" id="FONN01000032">
    <property type="protein sequence ID" value="SFF38744.1"/>
    <property type="molecule type" value="Genomic_DNA"/>
</dbReference>
<keyword evidence="10" id="KW-0963">Cytoplasm</keyword>
<dbReference type="CDD" id="cd18079">
    <property type="entry name" value="S-AdoMet_synt"/>
    <property type="match status" value="1"/>
</dbReference>
<evidence type="ECO:0000256" key="11">
    <source>
        <dbReference type="RuleBase" id="RU000542"/>
    </source>
</evidence>
<dbReference type="Proteomes" id="UP000183410">
    <property type="component" value="Unassembled WGS sequence"/>
</dbReference>
<comment type="subcellular location">
    <subcellularLocation>
        <location evidence="10 11">Cytoplasm</location>
    </subcellularLocation>
</comment>